<dbReference type="SMART" id="SM00342">
    <property type="entry name" value="HTH_ARAC"/>
    <property type="match status" value="1"/>
</dbReference>
<evidence type="ECO:0000259" key="5">
    <source>
        <dbReference type="PROSITE" id="PS01124"/>
    </source>
</evidence>
<sequence>MRRSRAAGRARARQSTLRPPATGLPPTASVPSARTVFADRVRPSANTPDASGGLGGEDGGVEEPRPIDPVEHAHLRDATGFSPPVHRYAPGPGLADLVRRYWVPVWSLPPGTVSSQRVLQYPVCLVVVADSYARLYGVRTGLSVVELSGTGWAVGAMLQPAGGSLVWGGAVTELTDRHVDLSEVPGVDGSGLTGRVRAAMGPAPDAAGRLAAVAHLERELERLAPVDDEGRLVNAIVEYVEGDPEVRRVGQVCAKFDIGDRTLQRLLARRLGLNPKWLIQRRRLQEAAARLRTGPGTLARVSADLGYADQAHFTRDFRTVTGVTPGDYAAEPRTP</sequence>
<evidence type="ECO:0000256" key="3">
    <source>
        <dbReference type="ARBA" id="ARBA00023163"/>
    </source>
</evidence>
<keyword evidence="3" id="KW-0804">Transcription</keyword>
<dbReference type="PROSITE" id="PS00041">
    <property type="entry name" value="HTH_ARAC_FAMILY_1"/>
    <property type="match status" value="1"/>
</dbReference>
<dbReference type="InterPro" id="IPR018062">
    <property type="entry name" value="HTH_AraC-typ_CS"/>
</dbReference>
<feature type="compositionally biased region" description="Basic residues" evidence="4">
    <location>
        <begin position="1"/>
        <end position="12"/>
    </location>
</feature>
<evidence type="ECO:0000256" key="2">
    <source>
        <dbReference type="ARBA" id="ARBA00023125"/>
    </source>
</evidence>
<dbReference type="Pfam" id="PF20240">
    <property type="entry name" value="DUF6597"/>
    <property type="match status" value="1"/>
</dbReference>
<evidence type="ECO:0000313" key="6">
    <source>
        <dbReference type="EMBL" id="MBW0138178.1"/>
    </source>
</evidence>
<evidence type="ECO:0000313" key="7">
    <source>
        <dbReference type="Proteomes" id="UP000694287"/>
    </source>
</evidence>
<evidence type="ECO:0000256" key="1">
    <source>
        <dbReference type="ARBA" id="ARBA00023015"/>
    </source>
</evidence>
<dbReference type="Pfam" id="PF12833">
    <property type="entry name" value="HTH_18"/>
    <property type="match status" value="1"/>
</dbReference>
<proteinExistence type="predicted"/>
<protein>
    <submittedName>
        <fullName evidence="6">Helix-turn-helix transcriptional regulator</fullName>
    </submittedName>
</protein>
<name>A0ABS6V220_9PSEU</name>
<dbReference type="PANTHER" id="PTHR46796">
    <property type="entry name" value="HTH-TYPE TRANSCRIPTIONAL ACTIVATOR RHAS-RELATED"/>
    <property type="match status" value="1"/>
</dbReference>
<keyword evidence="1" id="KW-0805">Transcription regulation</keyword>
<feature type="region of interest" description="Disordered" evidence="4">
    <location>
        <begin position="1"/>
        <end position="67"/>
    </location>
</feature>
<reference evidence="6 7" key="1">
    <citation type="submission" date="2020-11" db="EMBL/GenBank/DDBJ databases">
        <title>Pseudonocardia abyssalis sp. nov. and Pseudonocardia oceani sp. nov., description and phylogenomic analysis of two novel actinomycetes isolated from the deep Southern Ocean.</title>
        <authorList>
            <person name="Parra J."/>
        </authorList>
    </citation>
    <scope>NUCLEOTIDE SEQUENCE [LARGE SCALE GENOMIC DNA]</scope>
    <source>
        <strain evidence="6 7">KRD-168</strain>
    </source>
</reference>
<dbReference type="InterPro" id="IPR050204">
    <property type="entry name" value="AraC_XylS_family_regulators"/>
</dbReference>
<accession>A0ABS6V220</accession>
<gene>
    <name evidence="6" type="ORF">I4I81_28510</name>
</gene>
<organism evidence="6 7">
    <name type="scientific">Pseudonocardia abyssalis</name>
    <dbReference type="NCBI Taxonomy" id="2792008"/>
    <lineage>
        <taxon>Bacteria</taxon>
        <taxon>Bacillati</taxon>
        <taxon>Actinomycetota</taxon>
        <taxon>Actinomycetes</taxon>
        <taxon>Pseudonocardiales</taxon>
        <taxon>Pseudonocardiaceae</taxon>
        <taxon>Pseudonocardia</taxon>
    </lineage>
</organism>
<dbReference type="InterPro" id="IPR018060">
    <property type="entry name" value="HTH_AraC"/>
</dbReference>
<evidence type="ECO:0000256" key="4">
    <source>
        <dbReference type="SAM" id="MobiDB-lite"/>
    </source>
</evidence>
<dbReference type="PANTHER" id="PTHR46796:SF15">
    <property type="entry name" value="BLL1074 PROTEIN"/>
    <property type="match status" value="1"/>
</dbReference>
<keyword evidence="7" id="KW-1185">Reference proteome</keyword>
<dbReference type="Proteomes" id="UP000694287">
    <property type="component" value="Unassembled WGS sequence"/>
</dbReference>
<dbReference type="InterPro" id="IPR046532">
    <property type="entry name" value="DUF6597"/>
</dbReference>
<comment type="caution">
    <text evidence="6">The sequence shown here is derived from an EMBL/GenBank/DDBJ whole genome shotgun (WGS) entry which is preliminary data.</text>
</comment>
<dbReference type="PROSITE" id="PS01124">
    <property type="entry name" value="HTH_ARAC_FAMILY_2"/>
    <property type="match status" value="1"/>
</dbReference>
<feature type="domain" description="HTH araC/xylS-type" evidence="5">
    <location>
        <begin position="234"/>
        <end position="331"/>
    </location>
</feature>
<keyword evidence="2" id="KW-0238">DNA-binding</keyword>
<dbReference type="EMBL" id="JADQDK010000001">
    <property type="protein sequence ID" value="MBW0138178.1"/>
    <property type="molecule type" value="Genomic_DNA"/>
</dbReference>